<comment type="caution">
    <text evidence="1">The sequence shown here is derived from an EMBL/GenBank/DDBJ whole genome shotgun (WGS) entry which is preliminary data.</text>
</comment>
<protein>
    <submittedName>
        <fullName evidence="1">Uncharacterized protein</fullName>
    </submittedName>
</protein>
<accession>A0A5B7IBD8</accession>
<reference evidence="1 2" key="1">
    <citation type="submission" date="2019-05" db="EMBL/GenBank/DDBJ databases">
        <title>Another draft genome of Portunus trituberculatus and its Hox gene families provides insights of decapod evolution.</title>
        <authorList>
            <person name="Jeong J.-H."/>
            <person name="Song I."/>
            <person name="Kim S."/>
            <person name="Choi T."/>
            <person name="Kim D."/>
            <person name="Ryu S."/>
            <person name="Kim W."/>
        </authorList>
    </citation>
    <scope>NUCLEOTIDE SEQUENCE [LARGE SCALE GENOMIC DNA]</scope>
    <source>
        <tissue evidence="1">Muscle</tissue>
    </source>
</reference>
<dbReference type="AlphaFoldDB" id="A0A5B7IBD8"/>
<dbReference type="Proteomes" id="UP000324222">
    <property type="component" value="Unassembled WGS sequence"/>
</dbReference>
<sequence length="71" mass="7580">MTTPQLQSVTNPALPYPALPCSALLYLALPGTPCPALLPCSPLPFPALPVNPYSLRNKKIRSHSLTKTLPS</sequence>
<evidence type="ECO:0000313" key="2">
    <source>
        <dbReference type="Proteomes" id="UP000324222"/>
    </source>
</evidence>
<proteinExistence type="predicted"/>
<gene>
    <name evidence="1" type="ORF">E2C01_073732</name>
</gene>
<evidence type="ECO:0000313" key="1">
    <source>
        <dbReference type="EMBL" id="MPC79216.1"/>
    </source>
</evidence>
<dbReference type="EMBL" id="VSRR010050543">
    <property type="protein sequence ID" value="MPC79216.1"/>
    <property type="molecule type" value="Genomic_DNA"/>
</dbReference>
<keyword evidence="2" id="KW-1185">Reference proteome</keyword>
<name>A0A5B7IBD8_PORTR</name>
<organism evidence="1 2">
    <name type="scientific">Portunus trituberculatus</name>
    <name type="common">Swimming crab</name>
    <name type="synonym">Neptunus trituberculatus</name>
    <dbReference type="NCBI Taxonomy" id="210409"/>
    <lineage>
        <taxon>Eukaryota</taxon>
        <taxon>Metazoa</taxon>
        <taxon>Ecdysozoa</taxon>
        <taxon>Arthropoda</taxon>
        <taxon>Crustacea</taxon>
        <taxon>Multicrustacea</taxon>
        <taxon>Malacostraca</taxon>
        <taxon>Eumalacostraca</taxon>
        <taxon>Eucarida</taxon>
        <taxon>Decapoda</taxon>
        <taxon>Pleocyemata</taxon>
        <taxon>Brachyura</taxon>
        <taxon>Eubrachyura</taxon>
        <taxon>Portunoidea</taxon>
        <taxon>Portunidae</taxon>
        <taxon>Portuninae</taxon>
        <taxon>Portunus</taxon>
    </lineage>
</organism>